<dbReference type="InterPro" id="IPR013325">
    <property type="entry name" value="RNA_pol_sigma_r2"/>
</dbReference>
<protein>
    <submittedName>
        <fullName evidence="2">Sigma-70 region 2</fullName>
    </submittedName>
</protein>
<dbReference type="SUPFAM" id="SSF88946">
    <property type="entry name" value="Sigma2 domain of RNA polymerase sigma factors"/>
    <property type="match status" value="1"/>
</dbReference>
<dbReference type="AlphaFoldDB" id="A0A1I5FSF1"/>
<feature type="domain" description="RNA polymerase sigma-70 region 2" evidence="1">
    <location>
        <begin position="7"/>
        <end position="48"/>
    </location>
</feature>
<dbReference type="GO" id="GO:0003700">
    <property type="term" value="F:DNA-binding transcription factor activity"/>
    <property type="evidence" value="ECO:0007669"/>
    <property type="project" value="InterPro"/>
</dbReference>
<keyword evidence="3" id="KW-1185">Reference proteome</keyword>
<dbReference type="GO" id="GO:0006352">
    <property type="term" value="P:DNA-templated transcription initiation"/>
    <property type="evidence" value="ECO:0007669"/>
    <property type="project" value="InterPro"/>
</dbReference>
<reference evidence="2 3" key="1">
    <citation type="submission" date="2016-10" db="EMBL/GenBank/DDBJ databases">
        <authorList>
            <person name="de Groot N.N."/>
        </authorList>
    </citation>
    <scope>NUCLEOTIDE SEQUENCE [LARGE SCALE GENOMIC DNA]</scope>
    <source>
        <strain evidence="2 3">DSM 1283</strain>
    </source>
</reference>
<evidence type="ECO:0000313" key="2">
    <source>
        <dbReference type="EMBL" id="SFO26513.1"/>
    </source>
</evidence>
<evidence type="ECO:0000313" key="3">
    <source>
        <dbReference type="Proteomes" id="UP000198806"/>
    </source>
</evidence>
<accession>A0A1I5FSF1</accession>
<organism evidence="2 3">
    <name type="scientific">Anaerocolumna aminovalerica</name>
    <dbReference type="NCBI Taxonomy" id="1527"/>
    <lineage>
        <taxon>Bacteria</taxon>
        <taxon>Bacillati</taxon>
        <taxon>Bacillota</taxon>
        <taxon>Clostridia</taxon>
        <taxon>Lachnospirales</taxon>
        <taxon>Lachnospiraceae</taxon>
        <taxon>Anaerocolumna</taxon>
    </lineage>
</organism>
<name>A0A1I5FSF1_9FIRM</name>
<dbReference type="Proteomes" id="UP000198806">
    <property type="component" value="Unassembled WGS sequence"/>
</dbReference>
<dbReference type="InterPro" id="IPR007627">
    <property type="entry name" value="RNA_pol_sigma70_r2"/>
</dbReference>
<evidence type="ECO:0000259" key="1">
    <source>
        <dbReference type="Pfam" id="PF04542"/>
    </source>
</evidence>
<dbReference type="EMBL" id="FOWD01000015">
    <property type="protein sequence ID" value="SFO26513.1"/>
    <property type="molecule type" value="Genomic_DNA"/>
</dbReference>
<proteinExistence type="predicted"/>
<dbReference type="STRING" id="1527.SAMN04489757_11589"/>
<sequence length="54" mass="6732">MEFKEIYNLHEKQVYRYLLTLCRDEHLAEELTQEIFYRAYLQIKNFQGKCNNKD</sequence>
<dbReference type="OrthoDB" id="9795666at2"/>
<gene>
    <name evidence="2" type="ORF">SAMN04489757_11589</name>
</gene>
<dbReference type="Pfam" id="PF04542">
    <property type="entry name" value="Sigma70_r2"/>
    <property type="match status" value="1"/>
</dbReference>
<dbReference type="Gene3D" id="1.10.1740.10">
    <property type="match status" value="1"/>
</dbReference>
<dbReference type="RefSeq" id="WP_091686675.1">
    <property type="nucleotide sequence ID" value="NZ_BAABFM010000024.1"/>
</dbReference>